<gene>
    <name evidence="1" type="ORF">OMM_15281</name>
</gene>
<dbReference type="Proteomes" id="UP000189670">
    <property type="component" value="Unassembled WGS sequence"/>
</dbReference>
<protein>
    <recommendedName>
        <fullName evidence="3">LamG-like jellyroll fold domain-containing protein</fullName>
    </recommendedName>
</protein>
<evidence type="ECO:0000313" key="2">
    <source>
        <dbReference type="Proteomes" id="UP000189670"/>
    </source>
</evidence>
<feature type="non-terminal residue" evidence="1">
    <location>
        <position position="187"/>
    </location>
</feature>
<dbReference type="InterPro" id="IPR013320">
    <property type="entry name" value="ConA-like_dom_sf"/>
</dbReference>
<dbReference type="Gene3D" id="2.60.120.200">
    <property type="match status" value="1"/>
</dbReference>
<dbReference type="AlphaFoldDB" id="A0A1V1NQH8"/>
<proteinExistence type="predicted"/>
<comment type="caution">
    <text evidence="1">The sequence shown here is derived from an EMBL/GenBank/DDBJ whole genome shotgun (WGS) entry which is preliminary data.</text>
</comment>
<name>A0A1V1NQH8_9BACT</name>
<sequence>SDNIVIGISSETPGMPFFQIYNADSPTTITGSEQIPLNQWVHMAVTSAGHVATLYMNGCAIGSSQSMNQASIVTRSNAYIAKSNWSGDAYADMIIDECRIWDIALTENEIRNAMCHKLNGNESGLFAYYRFDHNSDIELSDITSNQNHASLANMDDSDWIASKAPIGDISASDYSEYALSASLTVDR</sequence>
<dbReference type="Pfam" id="PF13385">
    <property type="entry name" value="Laminin_G_3"/>
    <property type="match status" value="1"/>
</dbReference>
<dbReference type="EMBL" id="ATBP01003587">
    <property type="protein sequence ID" value="ETR64829.1"/>
    <property type="molecule type" value="Genomic_DNA"/>
</dbReference>
<accession>A0A1V1NQH8</accession>
<dbReference type="SUPFAM" id="SSF49899">
    <property type="entry name" value="Concanavalin A-like lectins/glucanases"/>
    <property type="match status" value="1"/>
</dbReference>
<organism evidence="1 2">
    <name type="scientific">Candidatus Magnetoglobus multicellularis str. Araruama</name>
    <dbReference type="NCBI Taxonomy" id="890399"/>
    <lineage>
        <taxon>Bacteria</taxon>
        <taxon>Pseudomonadati</taxon>
        <taxon>Thermodesulfobacteriota</taxon>
        <taxon>Desulfobacteria</taxon>
        <taxon>Desulfobacterales</taxon>
        <taxon>Desulfobacteraceae</taxon>
        <taxon>Candidatus Magnetoglobus</taxon>
    </lineage>
</organism>
<feature type="non-terminal residue" evidence="1">
    <location>
        <position position="1"/>
    </location>
</feature>
<evidence type="ECO:0008006" key="3">
    <source>
        <dbReference type="Google" id="ProtNLM"/>
    </source>
</evidence>
<reference evidence="2" key="1">
    <citation type="submission" date="2012-11" db="EMBL/GenBank/DDBJ databases">
        <authorList>
            <person name="Lucero-Rivera Y.E."/>
            <person name="Tovar-Ramirez D."/>
        </authorList>
    </citation>
    <scope>NUCLEOTIDE SEQUENCE [LARGE SCALE GENOMIC DNA]</scope>
    <source>
        <strain evidence="2">Araruama</strain>
    </source>
</reference>
<evidence type="ECO:0000313" key="1">
    <source>
        <dbReference type="EMBL" id="ETR64829.1"/>
    </source>
</evidence>